<keyword evidence="1 9" id="KW-0004">4Fe-4S</keyword>
<evidence type="ECO:0000256" key="4">
    <source>
        <dbReference type="ARBA" id="ARBA00022691"/>
    </source>
</evidence>
<dbReference type="InterPro" id="IPR006638">
    <property type="entry name" value="Elp3/MiaA/NifB-like_rSAM"/>
</dbReference>
<dbReference type="UniPathway" id="UPA00538">
    <property type="reaction ID" value="UER00593"/>
</dbReference>
<keyword evidence="6 9" id="KW-0408">Iron</keyword>
<feature type="binding site" evidence="9">
    <location>
        <position position="36"/>
    </location>
    <ligand>
        <name>[4Fe-4S] cluster</name>
        <dbReference type="ChEBI" id="CHEBI:49883"/>
        <label>1</label>
    </ligand>
</feature>
<comment type="subcellular location">
    <subcellularLocation>
        <location evidence="9">Cytoplasm</location>
    </subcellularLocation>
</comment>
<dbReference type="NCBIfam" id="TIGR00510">
    <property type="entry name" value="lipA"/>
    <property type="match status" value="1"/>
</dbReference>
<keyword evidence="12" id="KW-1185">Reference proteome</keyword>
<dbReference type="GO" id="GO:0046872">
    <property type="term" value="F:metal ion binding"/>
    <property type="evidence" value="ECO:0007669"/>
    <property type="project" value="UniProtKB-KW"/>
</dbReference>
<feature type="binding site" evidence="9">
    <location>
        <position position="47"/>
    </location>
    <ligand>
        <name>[4Fe-4S] cluster</name>
        <dbReference type="ChEBI" id="CHEBI:49883"/>
        <label>1</label>
    </ligand>
</feature>
<dbReference type="GO" id="GO:0016992">
    <property type="term" value="F:lipoate synthase activity"/>
    <property type="evidence" value="ECO:0007669"/>
    <property type="project" value="UniProtKB-UniRule"/>
</dbReference>
<evidence type="ECO:0000256" key="3">
    <source>
        <dbReference type="ARBA" id="ARBA00022679"/>
    </source>
</evidence>
<keyword evidence="3 9" id="KW-0808">Transferase</keyword>
<keyword evidence="2 9" id="KW-0963">Cytoplasm</keyword>
<evidence type="ECO:0000256" key="2">
    <source>
        <dbReference type="ARBA" id="ARBA00022490"/>
    </source>
</evidence>
<evidence type="ECO:0000256" key="9">
    <source>
        <dbReference type="HAMAP-Rule" id="MF_00206"/>
    </source>
</evidence>
<feature type="binding site" evidence="9">
    <location>
        <position position="41"/>
    </location>
    <ligand>
        <name>[4Fe-4S] cluster</name>
        <dbReference type="ChEBI" id="CHEBI:49883"/>
        <label>1</label>
    </ligand>
</feature>
<protein>
    <recommendedName>
        <fullName evidence="9">Lipoyl synthase</fullName>
        <ecNumber evidence="9">2.8.1.8</ecNumber>
    </recommendedName>
    <alternativeName>
        <fullName evidence="9">Lip-syn</fullName>
        <shortName evidence="9">LS</shortName>
    </alternativeName>
    <alternativeName>
        <fullName evidence="9">Lipoate synthase</fullName>
    </alternativeName>
    <alternativeName>
        <fullName evidence="9">Lipoic acid synthase</fullName>
    </alternativeName>
    <alternativeName>
        <fullName evidence="9">Sulfur insertion protein LipA</fullName>
    </alternativeName>
</protein>
<comment type="function">
    <text evidence="9">Catalyzes the radical-mediated insertion of two sulfur atoms into the C-6 and C-8 positions of the octanoyl moiety bound to the lipoyl domains of lipoate-dependent enzymes, thereby converting the octanoylated domains into lipoylated derivatives.</text>
</comment>
<dbReference type="PIRSF" id="PIRSF005963">
    <property type="entry name" value="Lipoyl_synth"/>
    <property type="match status" value="1"/>
</dbReference>
<dbReference type="InterPro" id="IPR013785">
    <property type="entry name" value="Aldolase_TIM"/>
</dbReference>
<dbReference type="GO" id="GO:0005737">
    <property type="term" value="C:cytoplasm"/>
    <property type="evidence" value="ECO:0007669"/>
    <property type="project" value="UniProtKB-SubCell"/>
</dbReference>
<dbReference type="SFLD" id="SFLDG01058">
    <property type="entry name" value="lipoyl_synthase_like"/>
    <property type="match status" value="1"/>
</dbReference>
<dbReference type="Proteomes" id="UP000190285">
    <property type="component" value="Unassembled WGS sequence"/>
</dbReference>
<dbReference type="NCBIfam" id="NF004019">
    <property type="entry name" value="PRK05481.1"/>
    <property type="match status" value="1"/>
</dbReference>
<evidence type="ECO:0000256" key="7">
    <source>
        <dbReference type="ARBA" id="ARBA00023014"/>
    </source>
</evidence>
<dbReference type="STRING" id="36842.SAMN02194393_04558"/>
<keyword evidence="5 9" id="KW-0479">Metal-binding</keyword>
<evidence type="ECO:0000259" key="10">
    <source>
        <dbReference type="PROSITE" id="PS51918"/>
    </source>
</evidence>
<dbReference type="Gene3D" id="3.20.20.70">
    <property type="entry name" value="Aldolase class I"/>
    <property type="match status" value="1"/>
</dbReference>
<accession>A0A1T5MEB7</accession>
<keyword evidence="4 9" id="KW-0949">S-adenosyl-L-methionine</keyword>
<dbReference type="EMBL" id="FUZT01000014">
    <property type="protein sequence ID" value="SKC86495.1"/>
    <property type="molecule type" value="Genomic_DNA"/>
</dbReference>
<dbReference type="GO" id="GO:0009249">
    <property type="term" value="P:protein lipoylation"/>
    <property type="evidence" value="ECO:0007669"/>
    <property type="project" value="UniProtKB-UniRule"/>
</dbReference>
<comment type="similarity">
    <text evidence="9">Belongs to the radical SAM superfamily. Lipoyl synthase family.</text>
</comment>
<dbReference type="PANTHER" id="PTHR10949:SF0">
    <property type="entry name" value="LIPOYL SYNTHASE, MITOCHONDRIAL"/>
    <property type="match status" value="1"/>
</dbReference>
<dbReference type="NCBIfam" id="NF009544">
    <property type="entry name" value="PRK12928.1"/>
    <property type="match status" value="1"/>
</dbReference>
<dbReference type="EC" id="2.8.1.8" evidence="9"/>
<evidence type="ECO:0000256" key="8">
    <source>
        <dbReference type="ARBA" id="ARBA00047326"/>
    </source>
</evidence>
<dbReference type="PROSITE" id="PS51918">
    <property type="entry name" value="RADICAL_SAM"/>
    <property type="match status" value="1"/>
</dbReference>
<keyword evidence="7 9" id="KW-0411">Iron-sulfur</keyword>
<name>A0A1T5MEB7_9FIRM</name>
<dbReference type="SFLD" id="SFLDF00271">
    <property type="entry name" value="lipoyl_synthase"/>
    <property type="match status" value="1"/>
</dbReference>
<dbReference type="HAMAP" id="MF_00206">
    <property type="entry name" value="Lipoyl_synth"/>
    <property type="match status" value="1"/>
</dbReference>
<comment type="catalytic activity">
    <reaction evidence="8 9">
        <text>[[Fe-S] cluster scaffold protein carrying a second [4Fe-4S](2+) cluster] + N(6)-octanoyl-L-lysyl-[protein] + 2 oxidized [2Fe-2S]-[ferredoxin] + 2 S-adenosyl-L-methionine + 4 H(+) = [[Fe-S] cluster scaffold protein] + N(6)-[(R)-dihydrolipoyl]-L-lysyl-[protein] + 4 Fe(3+) + 2 hydrogen sulfide + 2 5'-deoxyadenosine + 2 L-methionine + 2 reduced [2Fe-2S]-[ferredoxin]</text>
        <dbReference type="Rhea" id="RHEA:16585"/>
        <dbReference type="Rhea" id="RHEA-COMP:9928"/>
        <dbReference type="Rhea" id="RHEA-COMP:10000"/>
        <dbReference type="Rhea" id="RHEA-COMP:10001"/>
        <dbReference type="Rhea" id="RHEA-COMP:10475"/>
        <dbReference type="Rhea" id="RHEA-COMP:14568"/>
        <dbReference type="Rhea" id="RHEA-COMP:14569"/>
        <dbReference type="ChEBI" id="CHEBI:15378"/>
        <dbReference type="ChEBI" id="CHEBI:17319"/>
        <dbReference type="ChEBI" id="CHEBI:29034"/>
        <dbReference type="ChEBI" id="CHEBI:29919"/>
        <dbReference type="ChEBI" id="CHEBI:33722"/>
        <dbReference type="ChEBI" id="CHEBI:33737"/>
        <dbReference type="ChEBI" id="CHEBI:33738"/>
        <dbReference type="ChEBI" id="CHEBI:57844"/>
        <dbReference type="ChEBI" id="CHEBI:59789"/>
        <dbReference type="ChEBI" id="CHEBI:78809"/>
        <dbReference type="ChEBI" id="CHEBI:83100"/>
        <dbReference type="EC" id="2.8.1.8"/>
    </reaction>
</comment>
<feature type="binding site" evidence="9">
    <location>
        <position position="62"/>
    </location>
    <ligand>
        <name>[4Fe-4S] cluster</name>
        <dbReference type="ChEBI" id="CHEBI:49883"/>
        <label>2</label>
        <note>4Fe-4S-S-AdoMet</note>
    </ligand>
</feature>
<feature type="domain" description="Radical SAM core" evidence="10">
    <location>
        <begin position="48"/>
        <end position="264"/>
    </location>
</feature>
<reference evidence="11 12" key="1">
    <citation type="submission" date="2017-02" db="EMBL/GenBank/DDBJ databases">
        <authorList>
            <person name="Peterson S.W."/>
        </authorList>
    </citation>
    <scope>NUCLEOTIDE SEQUENCE [LARGE SCALE GENOMIC DNA]</scope>
    <source>
        <strain evidence="11 12">M1</strain>
    </source>
</reference>
<gene>
    <name evidence="9" type="primary">lipA</name>
    <name evidence="11" type="ORF">SAMN02194393_04558</name>
</gene>
<dbReference type="SUPFAM" id="SSF102114">
    <property type="entry name" value="Radical SAM enzymes"/>
    <property type="match status" value="1"/>
</dbReference>
<dbReference type="SMART" id="SM00729">
    <property type="entry name" value="Elp3"/>
    <property type="match status" value="1"/>
</dbReference>
<dbReference type="CDD" id="cd01335">
    <property type="entry name" value="Radical_SAM"/>
    <property type="match status" value="1"/>
</dbReference>
<dbReference type="InterPro" id="IPR007197">
    <property type="entry name" value="rSAM"/>
</dbReference>
<evidence type="ECO:0000256" key="1">
    <source>
        <dbReference type="ARBA" id="ARBA00022485"/>
    </source>
</evidence>
<evidence type="ECO:0000256" key="6">
    <source>
        <dbReference type="ARBA" id="ARBA00023004"/>
    </source>
</evidence>
<dbReference type="AlphaFoldDB" id="A0A1T5MEB7"/>
<dbReference type="InterPro" id="IPR003698">
    <property type="entry name" value="Lipoyl_synth"/>
</dbReference>
<dbReference type="FunFam" id="3.20.20.70:FF:000040">
    <property type="entry name" value="Lipoyl synthase"/>
    <property type="match status" value="1"/>
</dbReference>
<dbReference type="GO" id="GO:0051539">
    <property type="term" value="F:4 iron, 4 sulfur cluster binding"/>
    <property type="evidence" value="ECO:0007669"/>
    <property type="project" value="UniProtKB-UniRule"/>
</dbReference>
<feature type="binding site" evidence="9">
    <location>
        <position position="66"/>
    </location>
    <ligand>
        <name>[4Fe-4S] cluster</name>
        <dbReference type="ChEBI" id="CHEBI:49883"/>
        <label>2</label>
        <note>4Fe-4S-S-AdoMet</note>
    </ligand>
</feature>
<evidence type="ECO:0000256" key="5">
    <source>
        <dbReference type="ARBA" id="ARBA00022723"/>
    </source>
</evidence>
<dbReference type="SFLD" id="SFLDS00029">
    <property type="entry name" value="Radical_SAM"/>
    <property type="match status" value="1"/>
</dbReference>
<dbReference type="PANTHER" id="PTHR10949">
    <property type="entry name" value="LIPOYL SYNTHASE"/>
    <property type="match status" value="1"/>
</dbReference>
<dbReference type="OrthoDB" id="9787898at2"/>
<organism evidence="11 12">
    <name type="scientific">Maledivibacter halophilus</name>
    <dbReference type="NCBI Taxonomy" id="36842"/>
    <lineage>
        <taxon>Bacteria</taxon>
        <taxon>Bacillati</taxon>
        <taxon>Bacillota</taxon>
        <taxon>Clostridia</taxon>
        <taxon>Peptostreptococcales</taxon>
        <taxon>Caminicellaceae</taxon>
        <taxon>Maledivibacter</taxon>
    </lineage>
</organism>
<comment type="pathway">
    <text evidence="9">Protein modification; protein lipoylation via endogenous pathway; protein N(6)-(lipoyl)lysine from octanoyl-[acyl-carrier-protein]: step 2/2.</text>
</comment>
<dbReference type="RefSeq" id="WP_079494951.1">
    <property type="nucleotide sequence ID" value="NZ_FUZT01000014.1"/>
</dbReference>
<evidence type="ECO:0000313" key="11">
    <source>
        <dbReference type="EMBL" id="SKC86495.1"/>
    </source>
</evidence>
<dbReference type="Pfam" id="PF04055">
    <property type="entry name" value="Radical_SAM"/>
    <property type="match status" value="1"/>
</dbReference>
<proteinExistence type="inferred from homology"/>
<dbReference type="InterPro" id="IPR058240">
    <property type="entry name" value="rSAM_sf"/>
</dbReference>
<evidence type="ECO:0000313" key="12">
    <source>
        <dbReference type="Proteomes" id="UP000190285"/>
    </source>
</evidence>
<sequence>MDISKKPDWLKIRLKNGYSLNYVNTILEKYSLNTVCEEANCPNQLECFSKKTATFMILGSQCSRNCRFCNVSHGKLQKVNPIEPTNIANAVIELGLKHVVITSVTRDDLTDGGAEHFAKTINSIKALNKDIIVEVLVPDFQGNEKALKKVVDAKPEIINHNIETVQRLYEEVRPEAIYTRSLELLKNVKLMDKRIYTKSGIMVGLGEEYKEVIQVFKDLRGVQCDFLTVGQYLAPSKEHYSVKEYVHPNIFEKYKEEALELGFNFVASDPLVRSSYNAYECIRGQA</sequence>
<comment type="cofactor">
    <cofactor evidence="9">
        <name>[4Fe-4S] cluster</name>
        <dbReference type="ChEBI" id="CHEBI:49883"/>
    </cofactor>
    <text evidence="9">Binds 2 [4Fe-4S] clusters per subunit. One cluster is coordinated with 3 cysteines and an exchangeable S-adenosyl-L-methionine.</text>
</comment>
<feature type="binding site" evidence="9">
    <location>
        <position position="275"/>
    </location>
    <ligand>
        <name>[4Fe-4S] cluster</name>
        <dbReference type="ChEBI" id="CHEBI:49883"/>
        <label>1</label>
    </ligand>
</feature>
<feature type="binding site" evidence="9">
    <location>
        <position position="69"/>
    </location>
    <ligand>
        <name>[4Fe-4S] cluster</name>
        <dbReference type="ChEBI" id="CHEBI:49883"/>
        <label>2</label>
        <note>4Fe-4S-S-AdoMet</note>
    </ligand>
</feature>